<dbReference type="Gene3D" id="3.40.630.30">
    <property type="match status" value="1"/>
</dbReference>
<dbReference type="Proteomes" id="UP000224634">
    <property type="component" value="Unassembled WGS sequence"/>
</dbReference>
<dbReference type="AlphaFoldDB" id="A0A2B7YC94"/>
<reference evidence="2 3" key="1">
    <citation type="submission" date="2017-10" db="EMBL/GenBank/DDBJ databases">
        <title>Comparative genomics in systemic dimorphic fungi from Ajellomycetaceae.</title>
        <authorList>
            <person name="Munoz J.F."/>
            <person name="Mcewen J.G."/>
            <person name="Clay O.K."/>
            <person name="Cuomo C.A."/>
        </authorList>
    </citation>
    <scope>NUCLEOTIDE SEQUENCE [LARGE SCALE GENOMIC DNA]</scope>
    <source>
        <strain evidence="2 3">UAMH7299</strain>
    </source>
</reference>
<dbReference type="PANTHER" id="PTHR47542">
    <property type="entry name" value="ACYL-COA N-ACYLTRANSFERASES (NAT) SUPERFAMILY PROTEIN"/>
    <property type="match status" value="1"/>
</dbReference>
<dbReference type="STRING" id="1447883.A0A2B7YC94"/>
<dbReference type="SUPFAM" id="SSF55729">
    <property type="entry name" value="Acyl-CoA N-acyltransferases (Nat)"/>
    <property type="match status" value="1"/>
</dbReference>
<gene>
    <name evidence="2" type="ORF">AJ80_04236</name>
</gene>
<feature type="domain" description="N-acetyltransferase" evidence="1">
    <location>
        <begin position="9"/>
        <end position="182"/>
    </location>
</feature>
<dbReference type="OrthoDB" id="41532at2759"/>
<accession>A0A2B7YC94</accession>
<dbReference type="PROSITE" id="PS51186">
    <property type="entry name" value="GNAT"/>
    <property type="match status" value="1"/>
</dbReference>
<proteinExistence type="predicted"/>
<evidence type="ECO:0000313" key="2">
    <source>
        <dbReference type="EMBL" id="PGH19156.1"/>
    </source>
</evidence>
<name>A0A2B7YC94_POLH7</name>
<evidence type="ECO:0000313" key="3">
    <source>
        <dbReference type="Proteomes" id="UP000224634"/>
    </source>
</evidence>
<dbReference type="CDD" id="cd04301">
    <property type="entry name" value="NAT_SF"/>
    <property type="match status" value="1"/>
</dbReference>
<evidence type="ECO:0000259" key="1">
    <source>
        <dbReference type="PROSITE" id="PS51186"/>
    </source>
</evidence>
<dbReference type="EMBL" id="PDNA01000052">
    <property type="protein sequence ID" value="PGH19156.1"/>
    <property type="molecule type" value="Genomic_DNA"/>
</dbReference>
<sequence>MSNASPIITDIHTLPQKQALEILMQITRIEKRTFPTSEAFEFSPDLWRKKPNTRVLYAKLASPTETKAPATTAAAAAAAAATTAADVTVIAYAVYVRIRGTALLHKVCVAEAYRGQGLGKQLMAHIQARLVREGCQIVHLWVDTGRETARRLYIGCGFEEVEMVEDYYGNGRTGVKMVWEIG</sequence>
<protein>
    <recommendedName>
        <fullName evidence="1">N-acetyltransferase domain-containing protein</fullName>
    </recommendedName>
</protein>
<organism evidence="2 3">
    <name type="scientific">Polytolypa hystricis (strain UAMH7299)</name>
    <dbReference type="NCBI Taxonomy" id="1447883"/>
    <lineage>
        <taxon>Eukaryota</taxon>
        <taxon>Fungi</taxon>
        <taxon>Dikarya</taxon>
        <taxon>Ascomycota</taxon>
        <taxon>Pezizomycotina</taxon>
        <taxon>Eurotiomycetes</taxon>
        <taxon>Eurotiomycetidae</taxon>
        <taxon>Onygenales</taxon>
        <taxon>Onygenales incertae sedis</taxon>
        <taxon>Polytolypa</taxon>
    </lineage>
</organism>
<dbReference type="InterPro" id="IPR000182">
    <property type="entry name" value="GNAT_dom"/>
</dbReference>
<dbReference type="InterPro" id="IPR016181">
    <property type="entry name" value="Acyl_CoA_acyltransferase"/>
</dbReference>
<dbReference type="Pfam" id="PF00583">
    <property type="entry name" value="Acetyltransf_1"/>
    <property type="match status" value="1"/>
</dbReference>
<dbReference type="PANTHER" id="PTHR47542:SF2">
    <property type="entry name" value="ACYL-COA N-ACYLTRANSFERASES (NAT) SUPERFAMILY PROTEIN"/>
    <property type="match status" value="1"/>
</dbReference>
<comment type="caution">
    <text evidence="2">The sequence shown here is derived from an EMBL/GenBank/DDBJ whole genome shotgun (WGS) entry which is preliminary data.</text>
</comment>
<keyword evidence="3" id="KW-1185">Reference proteome</keyword>
<dbReference type="GO" id="GO:0016747">
    <property type="term" value="F:acyltransferase activity, transferring groups other than amino-acyl groups"/>
    <property type="evidence" value="ECO:0007669"/>
    <property type="project" value="InterPro"/>
</dbReference>